<evidence type="ECO:0000256" key="2">
    <source>
        <dbReference type="ARBA" id="ARBA00004996"/>
    </source>
</evidence>
<keyword evidence="6" id="KW-0545">Nucleotide biosynthesis</keyword>
<dbReference type="GO" id="GO:0016301">
    <property type="term" value="F:kinase activity"/>
    <property type="evidence" value="ECO:0007669"/>
    <property type="project" value="UniProtKB-KW"/>
</dbReference>
<dbReference type="PANTHER" id="PTHR10210:SF41">
    <property type="entry name" value="RIBOSE-PHOSPHATE PYROPHOSPHOKINASE 1, CHLOROPLASTIC"/>
    <property type="match status" value="1"/>
</dbReference>
<dbReference type="GO" id="GO:0002189">
    <property type="term" value="C:ribose phosphate diphosphokinase complex"/>
    <property type="evidence" value="ECO:0007669"/>
    <property type="project" value="TreeGrafter"/>
</dbReference>
<evidence type="ECO:0000256" key="3">
    <source>
        <dbReference type="ARBA" id="ARBA00013247"/>
    </source>
</evidence>
<dbReference type="GO" id="GO:0005737">
    <property type="term" value="C:cytoplasm"/>
    <property type="evidence" value="ECO:0007669"/>
    <property type="project" value="TreeGrafter"/>
</dbReference>
<evidence type="ECO:0000259" key="16">
    <source>
        <dbReference type="Pfam" id="PF13793"/>
    </source>
</evidence>
<evidence type="ECO:0000256" key="13">
    <source>
        <dbReference type="ARBA" id="ARBA00054914"/>
    </source>
</evidence>
<dbReference type="GO" id="GO:0000287">
    <property type="term" value="F:magnesium ion binding"/>
    <property type="evidence" value="ECO:0007669"/>
    <property type="project" value="InterPro"/>
</dbReference>
<comment type="function">
    <text evidence="13">Involved in the biosynthesis of the central metabolite phospho-alpha-D-ribosyl-1-pyrophosphate (PRPP) via the transfer of pyrophosphoryl group from ATP to 1-hydroxyl of ribose-5-phosphate (Rib-5-P).</text>
</comment>
<name>A0A4S3B3K3_9ENTE</name>
<dbReference type="PANTHER" id="PTHR10210">
    <property type="entry name" value="RIBOSE-PHOSPHATE DIPHOSPHOKINASE FAMILY MEMBER"/>
    <property type="match status" value="1"/>
</dbReference>
<dbReference type="GO" id="GO:0004749">
    <property type="term" value="F:ribose phosphate diphosphokinase activity"/>
    <property type="evidence" value="ECO:0007669"/>
    <property type="project" value="UniProtKB-EC"/>
</dbReference>
<evidence type="ECO:0000256" key="8">
    <source>
        <dbReference type="ARBA" id="ARBA00022777"/>
    </source>
</evidence>
<comment type="similarity">
    <text evidence="14">Belongs to the ribose-phosphate pyrophosphokinase family. Class I subfamily.</text>
</comment>
<dbReference type="Pfam" id="PF13793">
    <property type="entry name" value="Pribosyltran_N"/>
    <property type="match status" value="1"/>
</dbReference>
<dbReference type="CDD" id="cd06223">
    <property type="entry name" value="PRTases_typeI"/>
    <property type="match status" value="1"/>
</dbReference>
<evidence type="ECO:0000256" key="9">
    <source>
        <dbReference type="ARBA" id="ARBA00022840"/>
    </source>
</evidence>
<keyword evidence="9" id="KW-0067">ATP-binding</keyword>
<dbReference type="EMBL" id="SDGV01000026">
    <property type="protein sequence ID" value="THB60340.1"/>
    <property type="molecule type" value="Genomic_DNA"/>
</dbReference>
<keyword evidence="8 17" id="KW-0418">Kinase</keyword>
<dbReference type="GO" id="GO:0006164">
    <property type="term" value="P:purine nucleotide biosynthetic process"/>
    <property type="evidence" value="ECO:0007669"/>
    <property type="project" value="TreeGrafter"/>
</dbReference>
<feature type="domain" description="Ribose-phosphate pyrophosphokinase N-terminal" evidence="16">
    <location>
        <begin position="6"/>
        <end position="122"/>
    </location>
</feature>
<protein>
    <recommendedName>
        <fullName evidence="15">Ribose-phosphate pyrophosphokinase</fullName>
        <ecNumber evidence="3">2.7.6.1</ecNumber>
    </recommendedName>
    <alternativeName>
        <fullName evidence="11">Phosphoribosyl pyrophosphate synthase</fullName>
    </alternativeName>
</protein>
<dbReference type="SUPFAM" id="SSF53271">
    <property type="entry name" value="PRTase-like"/>
    <property type="match status" value="2"/>
</dbReference>
<sequence>MNNKKLKLISLNGNIPLAEKIADLLEMDLCKCSIQQFSDGEIAISIEESIRGADVFIIQSTNHRANDYYMELIIMIDALKRASAKSINVVLPYYGYSKSDHTRKPHNPITAKVIANMIADAGATRVLTFDLHNAQVQGFFDIPSDNLFAVPLFAKYFQDTGKCGEDFVIVAPKSSGIKRARSLSEYLDTTLAIVDKGENHPYIIGNVKGKNCIILDDMITTGNTFLEVSELLKENGANDIFGCASHGLFVEGAKEKLEKSPIQDICVTDSCLVAEDRVADNVTYISCSELLTEAIRGIYLEKSLSKLFQLEGLDEIIDFDR</sequence>
<keyword evidence="4 17" id="KW-0808">Transferase</keyword>
<dbReference type="GO" id="GO:0006015">
    <property type="term" value="P:5-phosphoribose 1-diphosphate biosynthetic process"/>
    <property type="evidence" value="ECO:0007669"/>
    <property type="project" value="TreeGrafter"/>
</dbReference>
<evidence type="ECO:0000256" key="4">
    <source>
        <dbReference type="ARBA" id="ARBA00022679"/>
    </source>
</evidence>
<comment type="caution">
    <text evidence="17">The sequence shown here is derived from an EMBL/GenBank/DDBJ whole genome shotgun (WGS) entry which is preliminary data.</text>
</comment>
<evidence type="ECO:0000313" key="18">
    <source>
        <dbReference type="Proteomes" id="UP000310506"/>
    </source>
</evidence>
<evidence type="ECO:0000256" key="11">
    <source>
        <dbReference type="ARBA" id="ARBA00029942"/>
    </source>
</evidence>
<evidence type="ECO:0000256" key="5">
    <source>
        <dbReference type="ARBA" id="ARBA00022723"/>
    </source>
</evidence>
<keyword evidence="18" id="KW-1185">Reference proteome</keyword>
<dbReference type="RefSeq" id="WP_136137679.1">
    <property type="nucleotide sequence ID" value="NZ_SDGV01000026.1"/>
</dbReference>
<dbReference type="InterPro" id="IPR029099">
    <property type="entry name" value="Pribosyltran_N"/>
</dbReference>
<dbReference type="InterPro" id="IPR000836">
    <property type="entry name" value="PRTase_dom"/>
</dbReference>
<dbReference type="InterPro" id="IPR029057">
    <property type="entry name" value="PRTase-like"/>
</dbReference>
<evidence type="ECO:0000313" key="17">
    <source>
        <dbReference type="EMBL" id="THB60340.1"/>
    </source>
</evidence>
<keyword evidence="10" id="KW-0460">Magnesium</keyword>
<evidence type="ECO:0000256" key="15">
    <source>
        <dbReference type="ARBA" id="ARBA00069492"/>
    </source>
</evidence>
<dbReference type="Gene3D" id="3.40.50.2020">
    <property type="match status" value="2"/>
</dbReference>
<evidence type="ECO:0000256" key="7">
    <source>
        <dbReference type="ARBA" id="ARBA00022741"/>
    </source>
</evidence>
<dbReference type="NCBIfam" id="NF002320">
    <property type="entry name" value="PRK01259.1"/>
    <property type="match status" value="1"/>
</dbReference>
<dbReference type="Proteomes" id="UP000310506">
    <property type="component" value="Unassembled WGS sequence"/>
</dbReference>
<keyword evidence="7" id="KW-0547">Nucleotide-binding</keyword>
<evidence type="ECO:0000256" key="14">
    <source>
        <dbReference type="ARBA" id="ARBA00061444"/>
    </source>
</evidence>
<comment type="catalytic activity">
    <reaction evidence="12">
        <text>D-ribose 5-phosphate + ATP = 5-phospho-alpha-D-ribose 1-diphosphate + AMP + H(+)</text>
        <dbReference type="Rhea" id="RHEA:15609"/>
        <dbReference type="ChEBI" id="CHEBI:15378"/>
        <dbReference type="ChEBI" id="CHEBI:30616"/>
        <dbReference type="ChEBI" id="CHEBI:58017"/>
        <dbReference type="ChEBI" id="CHEBI:78346"/>
        <dbReference type="ChEBI" id="CHEBI:456215"/>
        <dbReference type="EC" id="2.7.6.1"/>
    </reaction>
</comment>
<comment type="pathway">
    <text evidence="2">Metabolic intermediate biosynthesis; 5-phospho-alpha-D-ribose 1-diphosphate biosynthesis; 5-phospho-alpha-D-ribose 1-diphosphate from D-ribose 5-phosphate (route I): step 1/1.</text>
</comment>
<comment type="cofactor">
    <cofactor evidence="1">
        <name>Mg(2+)</name>
        <dbReference type="ChEBI" id="CHEBI:18420"/>
    </cofactor>
</comment>
<reference evidence="17 18" key="1">
    <citation type="submission" date="2019-01" db="EMBL/GenBank/DDBJ databases">
        <title>Vagococcus silagei sp. nov. isolated from brewer's grain.</title>
        <authorList>
            <person name="Guu J.-R."/>
        </authorList>
    </citation>
    <scope>NUCLEOTIDE SEQUENCE [LARGE SCALE GENOMIC DNA]</scope>
    <source>
        <strain evidence="17 18">2B-2</strain>
    </source>
</reference>
<accession>A0A4S3B3K3</accession>
<evidence type="ECO:0000256" key="1">
    <source>
        <dbReference type="ARBA" id="ARBA00001946"/>
    </source>
</evidence>
<dbReference type="OrthoDB" id="9777067at2"/>
<dbReference type="SMART" id="SM01400">
    <property type="entry name" value="Pribosyltran_N"/>
    <property type="match status" value="1"/>
</dbReference>
<dbReference type="NCBIfam" id="TIGR01251">
    <property type="entry name" value="ribP_PPkin"/>
    <property type="match status" value="1"/>
</dbReference>
<dbReference type="InterPro" id="IPR005946">
    <property type="entry name" value="Rib-P_diPkinase"/>
</dbReference>
<organism evidence="17 18">
    <name type="scientific">Vagococcus silagei</name>
    <dbReference type="NCBI Taxonomy" id="2508885"/>
    <lineage>
        <taxon>Bacteria</taxon>
        <taxon>Bacillati</taxon>
        <taxon>Bacillota</taxon>
        <taxon>Bacilli</taxon>
        <taxon>Lactobacillales</taxon>
        <taxon>Enterococcaceae</taxon>
        <taxon>Vagococcus</taxon>
    </lineage>
</organism>
<dbReference type="AlphaFoldDB" id="A0A4S3B3K3"/>
<dbReference type="EC" id="2.7.6.1" evidence="3"/>
<dbReference type="FunFam" id="3.40.50.2020:FF:000001">
    <property type="entry name" value="Ribose-phosphate pyrophosphokinase"/>
    <property type="match status" value="1"/>
</dbReference>
<evidence type="ECO:0000256" key="10">
    <source>
        <dbReference type="ARBA" id="ARBA00022842"/>
    </source>
</evidence>
<proteinExistence type="inferred from homology"/>
<keyword evidence="5" id="KW-0479">Metal-binding</keyword>
<dbReference type="Pfam" id="PF14572">
    <property type="entry name" value="Pribosyl_synth"/>
    <property type="match status" value="1"/>
</dbReference>
<evidence type="ECO:0000256" key="6">
    <source>
        <dbReference type="ARBA" id="ARBA00022727"/>
    </source>
</evidence>
<gene>
    <name evidence="17" type="primary">prs</name>
    <name evidence="17" type="ORF">ESZ54_10850</name>
</gene>
<evidence type="ECO:0000256" key="12">
    <source>
        <dbReference type="ARBA" id="ARBA00049535"/>
    </source>
</evidence>
<dbReference type="GO" id="GO:0005524">
    <property type="term" value="F:ATP binding"/>
    <property type="evidence" value="ECO:0007669"/>
    <property type="project" value="UniProtKB-KW"/>
</dbReference>